<feature type="region of interest" description="Disordered" evidence="1">
    <location>
        <begin position="156"/>
        <end position="185"/>
    </location>
</feature>
<feature type="compositionally biased region" description="Low complexity" evidence="1">
    <location>
        <begin position="171"/>
        <end position="184"/>
    </location>
</feature>
<protein>
    <submittedName>
        <fullName evidence="2">WGS project CCBQ000000000 data, contig 00104</fullName>
    </submittedName>
</protein>
<evidence type="ECO:0000256" key="1">
    <source>
        <dbReference type="SAM" id="MobiDB-lite"/>
    </source>
</evidence>
<sequence length="270" mass="29593">MGRVSKTQILVTDLENEIFSEGWPRLLEETLFQKQFPDIVPEYYSPLPSLHRIVIIVRSEEEAVRVYRFLQTFVGENSKLATCKVYLTESLISKPRSRSFDDKNEKNAVNEALFAVSGGENCTESSDEAVNLAGTQSPSILSDGKKPVLKVDTACSSPLSGQHREGNTFISSPSSLSPNQPLSPTRVKLRDDQEEYFYMEPAPASAPTDSPDNIAASAGFASEFDGSLSTGSAEIPSDHFENQRLQELTVSDSNTASHPCSPSITITSMF</sequence>
<dbReference type="Proteomes" id="UP000031516">
    <property type="component" value="Unassembled WGS sequence"/>
</dbReference>
<evidence type="ECO:0000313" key="3">
    <source>
        <dbReference type="Proteomes" id="UP000031516"/>
    </source>
</evidence>
<dbReference type="OrthoDB" id="4069757at2759"/>
<accession>A0A0A8L3X8</accession>
<organism evidence="2 3">
    <name type="scientific">Kluyveromyces dobzhanskii CBS 2104</name>
    <dbReference type="NCBI Taxonomy" id="1427455"/>
    <lineage>
        <taxon>Eukaryota</taxon>
        <taxon>Fungi</taxon>
        <taxon>Dikarya</taxon>
        <taxon>Ascomycota</taxon>
        <taxon>Saccharomycotina</taxon>
        <taxon>Saccharomycetes</taxon>
        <taxon>Saccharomycetales</taxon>
        <taxon>Saccharomycetaceae</taxon>
        <taxon>Kluyveromyces</taxon>
    </lineage>
</organism>
<evidence type="ECO:0000313" key="2">
    <source>
        <dbReference type="EMBL" id="CDO93597.1"/>
    </source>
</evidence>
<dbReference type="EMBL" id="CCBQ010000026">
    <property type="protein sequence ID" value="CDO93597.1"/>
    <property type="molecule type" value="Genomic_DNA"/>
</dbReference>
<name>A0A0A8L3X8_9SACH</name>
<proteinExistence type="predicted"/>
<dbReference type="AlphaFoldDB" id="A0A0A8L3X8"/>
<keyword evidence="3" id="KW-1185">Reference proteome</keyword>
<comment type="caution">
    <text evidence="2">The sequence shown here is derived from an EMBL/GenBank/DDBJ whole genome shotgun (WGS) entry which is preliminary data.</text>
</comment>
<reference evidence="2 3" key="1">
    <citation type="submission" date="2014-03" db="EMBL/GenBank/DDBJ databases">
        <title>The genome of Kluyveromyces dobzhanskii.</title>
        <authorList>
            <person name="Nystedt B."/>
            <person name="Astrom S."/>
        </authorList>
    </citation>
    <scope>NUCLEOTIDE SEQUENCE [LARGE SCALE GENOMIC DNA]</scope>
    <source>
        <strain evidence="2 3">CBS 2104</strain>
    </source>
</reference>
<gene>
    <name evidence="2" type="ORF">KLDO_g1893</name>
</gene>